<organism evidence="2 3">
    <name type="scientific">Microbacterium invictum</name>
    <dbReference type="NCBI Taxonomy" id="515415"/>
    <lineage>
        <taxon>Bacteria</taxon>
        <taxon>Bacillati</taxon>
        <taxon>Actinomycetota</taxon>
        <taxon>Actinomycetes</taxon>
        <taxon>Micrococcales</taxon>
        <taxon>Microbacteriaceae</taxon>
        <taxon>Microbacterium</taxon>
    </lineage>
</organism>
<evidence type="ECO:0000259" key="1">
    <source>
        <dbReference type="PROSITE" id="PS50995"/>
    </source>
</evidence>
<dbReference type="InterPro" id="IPR036390">
    <property type="entry name" value="WH_DNA-bd_sf"/>
</dbReference>
<accession>A0ABZ0V7P6</accession>
<dbReference type="SUPFAM" id="SSF46785">
    <property type="entry name" value="Winged helix' DNA-binding domain"/>
    <property type="match status" value="2"/>
</dbReference>
<dbReference type="PROSITE" id="PS50995">
    <property type="entry name" value="HTH_MARR_2"/>
    <property type="match status" value="1"/>
</dbReference>
<keyword evidence="3" id="KW-1185">Reference proteome</keyword>
<dbReference type="PANTHER" id="PTHR33164:SF43">
    <property type="entry name" value="HTH-TYPE TRANSCRIPTIONAL REPRESSOR YETL"/>
    <property type="match status" value="1"/>
</dbReference>
<proteinExistence type="predicted"/>
<name>A0ABZ0V7P6_9MICO</name>
<feature type="domain" description="HTH marR-type" evidence="1">
    <location>
        <begin position="140"/>
        <end position="278"/>
    </location>
</feature>
<dbReference type="InterPro" id="IPR000835">
    <property type="entry name" value="HTH_MarR-typ"/>
</dbReference>
<dbReference type="Gene3D" id="1.10.10.10">
    <property type="entry name" value="Winged helix-like DNA-binding domain superfamily/Winged helix DNA-binding domain"/>
    <property type="match status" value="2"/>
</dbReference>
<dbReference type="Pfam" id="PF12802">
    <property type="entry name" value="MarR_2"/>
    <property type="match status" value="1"/>
</dbReference>
<reference evidence="2 3" key="1">
    <citation type="submission" date="2023-06" db="EMBL/GenBank/DDBJ databases">
        <title>Rock-solubilizing bacteria, Microbacterium invictum, promotes re-establishment of vegetation in rocky wasteland by accelerating rock bio-weathering and reshaping soil bacterial community.</title>
        <authorList>
            <person name="Liu C."/>
        </authorList>
    </citation>
    <scope>NUCLEOTIDE SEQUENCE [LARGE SCALE GENOMIC DNA]</scope>
    <source>
        <strain evidence="2 3">X-18</strain>
    </source>
</reference>
<dbReference type="PANTHER" id="PTHR33164">
    <property type="entry name" value="TRANSCRIPTIONAL REGULATOR, MARR FAMILY"/>
    <property type="match status" value="1"/>
</dbReference>
<dbReference type="RefSeq" id="WP_322409762.1">
    <property type="nucleotide sequence ID" value="NZ_CP139779.1"/>
</dbReference>
<evidence type="ECO:0000313" key="2">
    <source>
        <dbReference type="EMBL" id="WQB69640.1"/>
    </source>
</evidence>
<dbReference type="EMBL" id="CP139779">
    <property type="protein sequence ID" value="WQB69640.1"/>
    <property type="molecule type" value="Genomic_DNA"/>
</dbReference>
<dbReference type="Pfam" id="PF01047">
    <property type="entry name" value="MarR"/>
    <property type="match status" value="1"/>
</dbReference>
<sequence>MDGTAQARALGLLGRFNDDLTQVFDSTFGTQWAEIEEMTAISAIAADSRVTTRRLAEITRLNRRAVSRMVARLREHNLVLTRPSDRDGRAVEVVFTPSGQRRVEALRTSILGFYLANAAIAREIRDGLGSASAPLRPPAPTDPLDLLRRVCEAGVALVRSMPDAASQGQLAARQRAALVQIASSTDTRPHDLAAALQVSRAAATYIVDQLCAKGYALRRRDLVPADRRAVVVQATPRGLTAVQAVISGIERQADSLAHLFAELADFAELAAGGDQLAIDTAAGATGR</sequence>
<gene>
    <name evidence="2" type="ORF">T9R20_13175</name>
</gene>
<dbReference type="InterPro" id="IPR039422">
    <property type="entry name" value="MarR/SlyA-like"/>
</dbReference>
<evidence type="ECO:0000313" key="3">
    <source>
        <dbReference type="Proteomes" id="UP001324533"/>
    </source>
</evidence>
<dbReference type="Proteomes" id="UP001324533">
    <property type="component" value="Chromosome"/>
</dbReference>
<dbReference type="SMART" id="SM00347">
    <property type="entry name" value="HTH_MARR"/>
    <property type="match status" value="2"/>
</dbReference>
<protein>
    <submittedName>
        <fullName evidence="2">MarR family transcriptional regulator</fullName>
    </submittedName>
</protein>
<dbReference type="InterPro" id="IPR036388">
    <property type="entry name" value="WH-like_DNA-bd_sf"/>
</dbReference>